<protein>
    <submittedName>
        <fullName evidence="8">Cytochrome BD ubiquinol oxidase subunit II</fullName>
    </submittedName>
</protein>
<organism evidence="8 9">
    <name type="scientific">Marinitenerispora sediminis</name>
    <dbReference type="NCBI Taxonomy" id="1931232"/>
    <lineage>
        <taxon>Bacteria</taxon>
        <taxon>Bacillati</taxon>
        <taxon>Actinomycetota</taxon>
        <taxon>Actinomycetes</taxon>
        <taxon>Streptosporangiales</taxon>
        <taxon>Nocardiopsidaceae</taxon>
        <taxon>Marinitenerispora</taxon>
    </lineage>
</organism>
<dbReference type="AlphaFoldDB" id="A0A368SXW8"/>
<evidence type="ECO:0000256" key="4">
    <source>
        <dbReference type="ARBA" id="ARBA00022692"/>
    </source>
</evidence>
<feature type="transmembrane region" description="Helical" evidence="7">
    <location>
        <begin position="202"/>
        <end position="220"/>
    </location>
</feature>
<comment type="caution">
    <text evidence="8">The sequence shown here is derived from an EMBL/GenBank/DDBJ whole genome shotgun (WGS) entry which is preliminary data.</text>
</comment>
<feature type="transmembrane region" description="Helical" evidence="7">
    <location>
        <begin position="257"/>
        <end position="275"/>
    </location>
</feature>
<feature type="transmembrane region" description="Helical" evidence="7">
    <location>
        <begin position="75"/>
        <end position="93"/>
    </location>
</feature>
<feature type="transmembrane region" description="Helical" evidence="7">
    <location>
        <begin position="6"/>
        <end position="31"/>
    </location>
</feature>
<accession>A0A368SXW8</accession>
<evidence type="ECO:0000256" key="1">
    <source>
        <dbReference type="ARBA" id="ARBA00004651"/>
    </source>
</evidence>
<reference evidence="8 9" key="1">
    <citation type="submission" date="2018-04" db="EMBL/GenBank/DDBJ databases">
        <title>Novel actinobacteria from marine sediment.</title>
        <authorList>
            <person name="Ng Z.Y."/>
            <person name="Tan G.Y.A."/>
        </authorList>
    </citation>
    <scope>NUCLEOTIDE SEQUENCE [LARGE SCALE GENOMIC DNA]</scope>
    <source>
        <strain evidence="8 9">TPS81</strain>
    </source>
</reference>
<gene>
    <name evidence="8" type="ORF">DEF24_26870</name>
</gene>
<dbReference type="GO" id="GO:0016682">
    <property type="term" value="F:oxidoreductase activity, acting on diphenols and related substances as donors, oxygen as acceptor"/>
    <property type="evidence" value="ECO:0007669"/>
    <property type="project" value="TreeGrafter"/>
</dbReference>
<evidence type="ECO:0000313" key="9">
    <source>
        <dbReference type="Proteomes" id="UP000253318"/>
    </source>
</evidence>
<evidence type="ECO:0000256" key="6">
    <source>
        <dbReference type="ARBA" id="ARBA00023136"/>
    </source>
</evidence>
<sequence>MDVLPVLFLTGLVVGYFVLAGCDIGLGMLLPHLARRPAERRRVAAALAPYFLGSEVWLVAAVGVVAGLFPELKSAVLVGLWPVFVAVLAGWLCRDAGLWFRARVDSAAWRRCWDAAIVAGSWVLALGWGLVFGALLSGGKLAHPFPVACAAAVAALFALRGAAFGAERLVPAAGEPPHGGAAGDDAECADVAARATRVLARVALGAVAIAAAAALLPGGGAADRPWAAAAVAAGLLAVLAATSGLSGPRWSRHTSAIAMALPAACVAAAVDLPITPAPSGTLVLVGIAVVPALPVMIGGQVLLYRALRRPAVPSGFFG</sequence>
<name>A0A368SXW8_9ACTN</name>
<dbReference type="RefSeq" id="WP_114400934.1">
    <property type="nucleotide sequence ID" value="NZ_QEIM01000384.1"/>
</dbReference>
<feature type="transmembrane region" description="Helical" evidence="7">
    <location>
        <begin position="141"/>
        <end position="159"/>
    </location>
</feature>
<dbReference type="GO" id="GO:0009055">
    <property type="term" value="F:electron transfer activity"/>
    <property type="evidence" value="ECO:0007669"/>
    <property type="project" value="TreeGrafter"/>
</dbReference>
<feature type="transmembrane region" description="Helical" evidence="7">
    <location>
        <begin position="43"/>
        <end position="69"/>
    </location>
</feature>
<dbReference type="Pfam" id="PF02322">
    <property type="entry name" value="Cyt_bd_oxida_II"/>
    <property type="match status" value="1"/>
</dbReference>
<dbReference type="PANTHER" id="PTHR43141:SF4">
    <property type="entry name" value="CYTOCHROME BD2 SUBUNIT II"/>
    <property type="match status" value="1"/>
</dbReference>
<keyword evidence="4 7" id="KW-0812">Transmembrane</keyword>
<feature type="transmembrane region" description="Helical" evidence="7">
    <location>
        <begin position="113"/>
        <end position="135"/>
    </location>
</feature>
<dbReference type="EMBL" id="QEIN01000464">
    <property type="protein sequence ID" value="RCV47711.1"/>
    <property type="molecule type" value="Genomic_DNA"/>
</dbReference>
<evidence type="ECO:0000256" key="5">
    <source>
        <dbReference type="ARBA" id="ARBA00022989"/>
    </source>
</evidence>
<dbReference type="Proteomes" id="UP000253318">
    <property type="component" value="Unassembled WGS sequence"/>
</dbReference>
<feature type="transmembrane region" description="Helical" evidence="7">
    <location>
        <begin position="281"/>
        <end position="304"/>
    </location>
</feature>
<evidence type="ECO:0000256" key="7">
    <source>
        <dbReference type="SAM" id="Phobius"/>
    </source>
</evidence>
<keyword evidence="6 7" id="KW-0472">Membrane</keyword>
<evidence type="ECO:0000313" key="8">
    <source>
        <dbReference type="EMBL" id="RCV47711.1"/>
    </source>
</evidence>
<dbReference type="GO" id="GO:0005886">
    <property type="term" value="C:plasma membrane"/>
    <property type="evidence" value="ECO:0007669"/>
    <property type="project" value="UniProtKB-SubCell"/>
</dbReference>
<keyword evidence="3" id="KW-1003">Cell membrane</keyword>
<dbReference type="GO" id="GO:0019646">
    <property type="term" value="P:aerobic electron transport chain"/>
    <property type="evidence" value="ECO:0007669"/>
    <property type="project" value="TreeGrafter"/>
</dbReference>
<dbReference type="InterPro" id="IPR003317">
    <property type="entry name" value="Cyt-d_oxidase_su2"/>
</dbReference>
<feature type="transmembrane region" description="Helical" evidence="7">
    <location>
        <begin position="226"/>
        <end position="245"/>
    </location>
</feature>
<dbReference type="GO" id="GO:0070069">
    <property type="term" value="C:cytochrome complex"/>
    <property type="evidence" value="ECO:0007669"/>
    <property type="project" value="TreeGrafter"/>
</dbReference>
<keyword evidence="9" id="KW-1185">Reference proteome</keyword>
<evidence type="ECO:0000256" key="2">
    <source>
        <dbReference type="ARBA" id="ARBA00007543"/>
    </source>
</evidence>
<comment type="subcellular location">
    <subcellularLocation>
        <location evidence="1">Cell membrane</location>
        <topology evidence="1">Multi-pass membrane protein</topology>
    </subcellularLocation>
</comment>
<keyword evidence="5 7" id="KW-1133">Transmembrane helix</keyword>
<evidence type="ECO:0000256" key="3">
    <source>
        <dbReference type="ARBA" id="ARBA00022475"/>
    </source>
</evidence>
<proteinExistence type="inferred from homology"/>
<dbReference type="PANTHER" id="PTHR43141">
    <property type="entry name" value="CYTOCHROME BD2 SUBUNIT II"/>
    <property type="match status" value="1"/>
</dbReference>
<comment type="similarity">
    <text evidence="2">Belongs to the cytochrome ubiquinol oxidase subunit 2 family.</text>
</comment>
<dbReference type="OrthoDB" id="9776710at2"/>